<dbReference type="GO" id="GO:0006412">
    <property type="term" value="P:translation"/>
    <property type="evidence" value="ECO:0007669"/>
    <property type="project" value="InterPro"/>
</dbReference>
<dbReference type="RefSeq" id="WP_201329562.1">
    <property type="nucleotide sequence ID" value="NZ_AP023214.1"/>
</dbReference>
<gene>
    <name evidence="3" type="primary">rplM</name>
    <name evidence="3" type="ORF">CRDco_0530</name>
</gene>
<dbReference type="AlphaFoldDB" id="A0A7R6VZI7"/>
<proteinExistence type="predicted"/>
<dbReference type="Proteomes" id="UP000595596">
    <property type="component" value="Chromosome"/>
</dbReference>
<evidence type="ECO:0000256" key="2">
    <source>
        <dbReference type="ARBA" id="ARBA00023274"/>
    </source>
</evidence>
<evidence type="ECO:0000313" key="4">
    <source>
        <dbReference type="Proteomes" id="UP000595596"/>
    </source>
</evidence>
<evidence type="ECO:0000256" key="1">
    <source>
        <dbReference type="ARBA" id="ARBA00022980"/>
    </source>
</evidence>
<dbReference type="Pfam" id="PF00572">
    <property type="entry name" value="Ribosomal_L13"/>
    <property type="match status" value="1"/>
</dbReference>
<accession>A0A7R6VZI7</accession>
<keyword evidence="1 3" id="KW-0689">Ribosomal protein</keyword>
<protein>
    <submittedName>
        <fullName evidence="3">50S ribosomal protein L13</fullName>
    </submittedName>
</protein>
<dbReference type="EMBL" id="AP023214">
    <property type="protein sequence ID" value="BCG49273.1"/>
    <property type="molecule type" value="Genomic_DNA"/>
</dbReference>
<organism evidence="3 4">
    <name type="scientific">Candidatus Carsonella ruddii</name>
    <name type="common">Diaphorina cf. continua</name>
    <dbReference type="NCBI Taxonomy" id="2661587"/>
    <lineage>
        <taxon>Bacteria</taxon>
        <taxon>Pseudomonadati</taxon>
        <taxon>Pseudomonadota</taxon>
        <taxon>Gammaproteobacteria</taxon>
        <taxon>Oceanospirillales</taxon>
        <taxon>Halomonadaceae</taxon>
        <taxon>Zymobacter group</taxon>
        <taxon>Candidatus Carsonella</taxon>
    </lineage>
</organism>
<dbReference type="GO" id="GO:0005840">
    <property type="term" value="C:ribosome"/>
    <property type="evidence" value="ECO:0007669"/>
    <property type="project" value="UniProtKB-KW"/>
</dbReference>
<keyword evidence="4" id="KW-1185">Reference proteome</keyword>
<dbReference type="InterPro" id="IPR036899">
    <property type="entry name" value="Ribosomal_uL13_sf"/>
</dbReference>
<name>A0A7R6VZI7_CARRU</name>
<keyword evidence="2" id="KW-0687">Ribonucleoprotein</keyword>
<dbReference type="SUPFAM" id="SSF52161">
    <property type="entry name" value="Ribosomal protein L13"/>
    <property type="match status" value="1"/>
</dbReference>
<reference evidence="3 4" key="1">
    <citation type="journal article" date="2020" name="Genome Biol. Evol.">
        <title>Comparative Genomics Underlines Multiple Roles of Profftella, an Obligate Symbiont of Psyllids: Providing Toxins, Vitamins, and Carotenoids.</title>
        <authorList>
            <person name="Nakabachi A."/>
            <person name="Piel J."/>
            <person name="Malenovsky I."/>
            <person name="Hirose Y."/>
        </authorList>
    </citation>
    <scope>NUCLEOTIDE SEQUENCE [LARGE SCALE GENOMIC DNA]</scope>
    <source>
        <strain evidence="3 4">Dco</strain>
    </source>
</reference>
<evidence type="ECO:0000313" key="3">
    <source>
        <dbReference type="EMBL" id="BCG49273.1"/>
    </source>
</evidence>
<dbReference type="GO" id="GO:1990904">
    <property type="term" value="C:ribonucleoprotein complex"/>
    <property type="evidence" value="ECO:0007669"/>
    <property type="project" value="UniProtKB-KW"/>
</dbReference>
<dbReference type="InterPro" id="IPR005822">
    <property type="entry name" value="Ribosomal_uL13"/>
</dbReference>
<dbReference type="KEGG" id="crr:CRDco_0530"/>
<dbReference type="GO" id="GO:0003735">
    <property type="term" value="F:structural constituent of ribosome"/>
    <property type="evidence" value="ECO:0007669"/>
    <property type="project" value="InterPro"/>
</dbReference>
<sequence length="98" mass="11867">MILIDFKKKILGRIISVLSKILINLNFFNKKIFFFIFNCNQVILKKKVFYKHSGYIGNLKKKIVDNITLIKKSIFKMLPKNKKRIKIMKKIYFFEYKI</sequence>
<dbReference type="Gene3D" id="3.90.1180.10">
    <property type="entry name" value="Ribosomal protein L13"/>
    <property type="match status" value="1"/>
</dbReference>